<name>A0A1F5JHL8_9BACT</name>
<gene>
    <name evidence="9" type="ORF">A2867_01110</name>
</gene>
<keyword evidence="5 8" id="KW-0812">Transmembrane</keyword>
<keyword evidence="3" id="KW-0328">Glycosyltransferase</keyword>
<feature type="transmembrane region" description="Helical" evidence="8">
    <location>
        <begin position="202"/>
        <end position="219"/>
    </location>
</feature>
<evidence type="ECO:0000256" key="7">
    <source>
        <dbReference type="ARBA" id="ARBA00023136"/>
    </source>
</evidence>
<evidence type="ECO:0000256" key="1">
    <source>
        <dbReference type="ARBA" id="ARBA00004651"/>
    </source>
</evidence>
<dbReference type="EMBL" id="MFCP01000021">
    <property type="protein sequence ID" value="OGE28135.1"/>
    <property type="molecule type" value="Genomic_DNA"/>
</dbReference>
<dbReference type="PANTHER" id="PTHR33908:SF11">
    <property type="entry name" value="MEMBRANE PROTEIN"/>
    <property type="match status" value="1"/>
</dbReference>
<dbReference type="GO" id="GO:0016763">
    <property type="term" value="F:pentosyltransferase activity"/>
    <property type="evidence" value="ECO:0007669"/>
    <property type="project" value="TreeGrafter"/>
</dbReference>
<dbReference type="PANTHER" id="PTHR33908">
    <property type="entry name" value="MANNOSYLTRANSFERASE YKCB-RELATED"/>
    <property type="match status" value="1"/>
</dbReference>
<evidence type="ECO:0000256" key="6">
    <source>
        <dbReference type="ARBA" id="ARBA00022989"/>
    </source>
</evidence>
<dbReference type="Proteomes" id="UP000177555">
    <property type="component" value="Unassembled WGS sequence"/>
</dbReference>
<keyword evidence="6 8" id="KW-1133">Transmembrane helix</keyword>
<feature type="transmembrane region" description="Helical" evidence="8">
    <location>
        <begin position="271"/>
        <end position="288"/>
    </location>
</feature>
<feature type="transmembrane region" description="Helical" evidence="8">
    <location>
        <begin position="164"/>
        <end position="190"/>
    </location>
</feature>
<evidence type="ECO:0000256" key="5">
    <source>
        <dbReference type="ARBA" id="ARBA00022692"/>
    </source>
</evidence>
<evidence type="ECO:0000313" key="9">
    <source>
        <dbReference type="EMBL" id="OGE28135.1"/>
    </source>
</evidence>
<protein>
    <submittedName>
        <fullName evidence="9">Uncharacterized protein</fullName>
    </submittedName>
</protein>
<evidence type="ECO:0000256" key="8">
    <source>
        <dbReference type="SAM" id="Phobius"/>
    </source>
</evidence>
<proteinExistence type="predicted"/>
<keyword evidence="2" id="KW-1003">Cell membrane</keyword>
<evidence type="ECO:0000256" key="4">
    <source>
        <dbReference type="ARBA" id="ARBA00022679"/>
    </source>
</evidence>
<evidence type="ECO:0000256" key="3">
    <source>
        <dbReference type="ARBA" id="ARBA00022676"/>
    </source>
</evidence>
<dbReference type="InterPro" id="IPR050297">
    <property type="entry name" value="LipidA_mod_glycosyltrf_83"/>
</dbReference>
<dbReference type="GO" id="GO:0009103">
    <property type="term" value="P:lipopolysaccharide biosynthetic process"/>
    <property type="evidence" value="ECO:0007669"/>
    <property type="project" value="UniProtKB-ARBA"/>
</dbReference>
<comment type="caution">
    <text evidence="9">The sequence shown here is derived from an EMBL/GenBank/DDBJ whole genome shotgun (WGS) entry which is preliminary data.</text>
</comment>
<comment type="subcellular location">
    <subcellularLocation>
        <location evidence="1">Cell membrane</location>
        <topology evidence="1">Multi-pass membrane protein</topology>
    </subcellularLocation>
</comment>
<dbReference type="AlphaFoldDB" id="A0A1F5JHL8"/>
<feature type="transmembrane region" description="Helical" evidence="8">
    <location>
        <begin position="323"/>
        <end position="344"/>
    </location>
</feature>
<feature type="transmembrane region" description="Helical" evidence="8">
    <location>
        <begin position="133"/>
        <end position="152"/>
    </location>
</feature>
<feature type="transmembrane region" description="Helical" evidence="8">
    <location>
        <begin position="84"/>
        <end position="105"/>
    </location>
</feature>
<accession>A0A1F5JHL8</accession>
<keyword evidence="4" id="KW-0808">Transferase</keyword>
<feature type="transmembrane region" description="Helical" evidence="8">
    <location>
        <begin position="300"/>
        <end position="317"/>
    </location>
</feature>
<feature type="transmembrane region" description="Helical" evidence="8">
    <location>
        <begin position="49"/>
        <end position="72"/>
    </location>
</feature>
<evidence type="ECO:0000313" key="10">
    <source>
        <dbReference type="Proteomes" id="UP000177555"/>
    </source>
</evidence>
<keyword evidence="7 8" id="KW-0472">Membrane</keyword>
<evidence type="ECO:0000256" key="2">
    <source>
        <dbReference type="ARBA" id="ARBA00022475"/>
    </source>
</evidence>
<dbReference type="GO" id="GO:0005886">
    <property type="term" value="C:plasma membrane"/>
    <property type="evidence" value="ECO:0007669"/>
    <property type="project" value="UniProtKB-SubCell"/>
</dbReference>
<reference evidence="9 10" key="1">
    <citation type="journal article" date="2016" name="Nat. Commun.">
        <title>Thousands of microbial genomes shed light on interconnected biogeochemical processes in an aquifer system.</title>
        <authorList>
            <person name="Anantharaman K."/>
            <person name="Brown C.T."/>
            <person name="Hug L.A."/>
            <person name="Sharon I."/>
            <person name="Castelle C.J."/>
            <person name="Probst A.J."/>
            <person name="Thomas B.C."/>
            <person name="Singh A."/>
            <person name="Wilkins M.J."/>
            <person name="Karaoz U."/>
            <person name="Brodie E.L."/>
            <person name="Williams K.H."/>
            <person name="Hubbard S.S."/>
            <person name="Banfield J.F."/>
        </authorList>
    </citation>
    <scope>NUCLEOTIDE SEQUENCE [LARGE SCALE GENOMIC DNA]</scope>
</reference>
<organism evidence="9 10">
    <name type="scientific">Candidatus Daviesbacteria bacterium RIFCSPHIGHO2_01_FULL_40_11</name>
    <dbReference type="NCBI Taxonomy" id="1797762"/>
    <lineage>
        <taxon>Bacteria</taxon>
        <taxon>Candidatus Daviesiibacteriota</taxon>
    </lineage>
</organism>
<feature type="transmembrane region" description="Helical" evidence="8">
    <location>
        <begin position="240"/>
        <end position="265"/>
    </location>
</feature>
<sequence>MRRSHLLILALILVIGLFFRSYQLTERFEFAHDGDLYSWIVKDIVVNHHFRLIGQLTSAPGIFIGGLFYYLLIPFFLLSNMDPIGTTSFAIIIGLVTIFSLYFVLSKLFKTEVGLIASFLYATLLTTVNADRWIVPTVTTNLWVIWYFYGVIKIARGDYRVLPILGILIGLIWHVHIALIPALIAIPAAIYFAKKLPNTKQVAQFFIALFATSLPLLMFEARHGFGQTLSLISNFTTPQVGATGLYKLTLVLNMVVKNISVLFFAPQSFSQTFNIFFVLIIILLGFLLIRKKILSQKEFLIFLIWIAGVIAFFGLSSSPISEYYFSNIGIIFLSLVSLLLYLIFKSSYLGKALVAGLLILIPIKNGYFMITQDYYHKGYIEKKAVVNFIKTDSENRGFPCIGISYITAAGENVGFRYFFYLKNMHLVHPSLNIPVYNIVIPDELSLGEAKQKFGHIGVIPPTKVPSLETIQKTCQTPNTNLTDSLFGYVD</sequence>